<protein>
    <submittedName>
        <fullName evidence="3">Uncharacterized protein</fullName>
    </submittedName>
</protein>
<reference evidence="3" key="1">
    <citation type="submission" date="2021-12" db="EMBL/GenBank/DDBJ databases">
        <title>Bradyrhizobium xenonodulans sp. nov.</title>
        <authorList>
            <person name="Claassens R."/>
            <person name="Venter S.N."/>
            <person name="Beukes C.W."/>
            <person name="Stepkowski T."/>
            <person name="Steenkamp E.T."/>
        </authorList>
    </citation>
    <scope>NUCLEOTIDE SEQUENCE</scope>
    <source>
        <strain evidence="3">14AB</strain>
    </source>
</reference>
<name>A0ABY7MTE2_9BRAD</name>
<keyword evidence="1" id="KW-0175">Coiled coil</keyword>
<accession>A0ABY7MTE2</accession>
<feature type="compositionally biased region" description="Basic and acidic residues" evidence="2">
    <location>
        <begin position="411"/>
        <end position="425"/>
    </location>
</feature>
<feature type="region of interest" description="Disordered" evidence="2">
    <location>
        <begin position="170"/>
        <end position="197"/>
    </location>
</feature>
<evidence type="ECO:0000256" key="1">
    <source>
        <dbReference type="SAM" id="Coils"/>
    </source>
</evidence>
<dbReference type="EMBL" id="CP089391">
    <property type="protein sequence ID" value="WBL81434.1"/>
    <property type="molecule type" value="Genomic_DNA"/>
</dbReference>
<keyword evidence="4" id="KW-1185">Reference proteome</keyword>
<feature type="coiled-coil region" evidence="1">
    <location>
        <begin position="468"/>
        <end position="495"/>
    </location>
</feature>
<feature type="region of interest" description="Disordered" evidence="2">
    <location>
        <begin position="596"/>
        <end position="624"/>
    </location>
</feature>
<dbReference type="Proteomes" id="UP001179614">
    <property type="component" value="Chromosome"/>
</dbReference>
<sequence length="822" mass="89386">MLAMIWAAETEASQDQARHLADAQQATTARDCVSEEFKTLLPRPGGSDRSIQVAQATTSDAGALQQAPKQQRDWAESLSRELALARRDIELLQHLEQEHDRVESLVQALDDARREVETQKALAAKAVEEVSRSKEASRPNQAVESGAAELQAILQEERERSGRLEQDLAAARRDVETQTALATKSGEEISSLKQAGEPVATELQKTLQQERERSARLEQDLAAARRDVETQTALATKSGEEISSLKQAGEPVATELQKTLQQERERSARLEQDLAAARRDVETQTALATKSGEEISSLKQAGEPVATELQKTLQQERERSARLEQDLAAARRDVETQTALATKSGEEAASLKQAGNSVATELQKTLHQERERSAWLEQDLAAARRDVEAKATLAANVNEDLSQRSRAAKASAEDLRQSLQKERERADKLSQDFSLTRSAIYAYQAQTALLAKASEGPSLPKAAAGGDAVELQNSLQQERDRTGQLEQELAATRRDIGVQTALAANASDEVARLTQAAEAGATEQRRSMQKEHARAEALAQDLSMARSMIYAYEAQAAKASEEAAQLKQAEANNSASLAQSERERLRADQLARDLAKASRDLDAQTERASKATEETARIRQAGEHDSAGLRSLLLRERERAEGLERDLASAHRDNGALAAKIPSAASPPATTGKAAREEPLSAPARPTQNRPVQDKPVQDKPVQDKPAARDKPVQEQEIAARSQGDAQANPNEGVQAAKLIARASVLLEQGNIGAARIVLERAAEMGSARASFVLAETYDPLILPNFGTYGTQGDPTRAQNLYARAEAGGIREAKTRFEALRR</sequence>
<organism evidence="3 4">
    <name type="scientific">Bradyrhizobium xenonodulans</name>
    <dbReference type="NCBI Taxonomy" id="2736875"/>
    <lineage>
        <taxon>Bacteria</taxon>
        <taxon>Pseudomonadati</taxon>
        <taxon>Pseudomonadota</taxon>
        <taxon>Alphaproteobacteria</taxon>
        <taxon>Hyphomicrobiales</taxon>
        <taxon>Nitrobacteraceae</taxon>
        <taxon>Bradyrhizobium</taxon>
    </lineage>
</organism>
<evidence type="ECO:0000313" key="4">
    <source>
        <dbReference type="Proteomes" id="UP001179614"/>
    </source>
</evidence>
<feature type="region of interest" description="Disordered" evidence="2">
    <location>
        <begin position="658"/>
        <end position="730"/>
    </location>
</feature>
<dbReference type="RefSeq" id="WP_270170042.1">
    <property type="nucleotide sequence ID" value="NZ_CP089391.1"/>
</dbReference>
<feature type="region of interest" description="Disordered" evidence="2">
    <location>
        <begin position="403"/>
        <end position="425"/>
    </location>
</feature>
<proteinExistence type="predicted"/>
<feature type="compositionally biased region" description="Low complexity" evidence="2">
    <location>
        <begin position="658"/>
        <end position="673"/>
    </location>
</feature>
<evidence type="ECO:0000256" key="2">
    <source>
        <dbReference type="SAM" id="MobiDB-lite"/>
    </source>
</evidence>
<feature type="region of interest" description="Disordered" evidence="2">
    <location>
        <begin position="280"/>
        <end position="303"/>
    </location>
</feature>
<gene>
    <name evidence="3" type="ORF">I3J27_13780</name>
</gene>
<feature type="compositionally biased region" description="Basic and acidic residues" evidence="2">
    <location>
        <begin position="692"/>
        <end position="714"/>
    </location>
</feature>
<evidence type="ECO:0000313" key="3">
    <source>
        <dbReference type="EMBL" id="WBL81434.1"/>
    </source>
</evidence>
<feature type="region of interest" description="Disordered" evidence="2">
    <location>
        <begin position="223"/>
        <end position="250"/>
    </location>
</feature>